<feature type="domain" description="CCDC81 HU" evidence="1">
    <location>
        <begin position="12"/>
        <end position="83"/>
    </location>
</feature>
<comment type="caution">
    <text evidence="2">The sequence shown here is derived from an EMBL/GenBank/DDBJ whole genome shotgun (WGS) entry which is preliminary data.</text>
</comment>
<organism evidence="2 3">
    <name type="scientific">Prunella himalayana</name>
    <dbReference type="NCBI Taxonomy" id="670356"/>
    <lineage>
        <taxon>Eukaryota</taxon>
        <taxon>Metazoa</taxon>
        <taxon>Chordata</taxon>
        <taxon>Craniata</taxon>
        <taxon>Vertebrata</taxon>
        <taxon>Euteleostomi</taxon>
        <taxon>Archelosauria</taxon>
        <taxon>Archosauria</taxon>
        <taxon>Dinosauria</taxon>
        <taxon>Saurischia</taxon>
        <taxon>Theropoda</taxon>
        <taxon>Coelurosauria</taxon>
        <taxon>Aves</taxon>
        <taxon>Neognathae</taxon>
        <taxon>Neoaves</taxon>
        <taxon>Telluraves</taxon>
        <taxon>Australaves</taxon>
        <taxon>Passeriformes</taxon>
        <taxon>Passeroidea</taxon>
        <taxon>Prunellidae</taxon>
        <taxon>Prunella</taxon>
    </lineage>
</organism>
<feature type="non-terminal residue" evidence="2">
    <location>
        <position position="93"/>
    </location>
</feature>
<evidence type="ECO:0000259" key="1">
    <source>
        <dbReference type="Pfam" id="PF18289"/>
    </source>
</evidence>
<feature type="non-terminal residue" evidence="2">
    <location>
        <position position="1"/>
    </location>
</feature>
<sequence length="93" mass="10180">LGAFPPGLSKADELICAEVALRLHKPKSTIIMCIKATLKICEWALSSGQNLDFVFKGIGVLLCRGSHVAMRFFEDLVREVAQSEHLAEGLLQV</sequence>
<dbReference type="Proteomes" id="UP000566454">
    <property type="component" value="Unassembled WGS sequence"/>
</dbReference>
<dbReference type="Pfam" id="PF18289">
    <property type="entry name" value="HU-CCDC81_euk_2"/>
    <property type="match status" value="1"/>
</dbReference>
<name>A0A7K5RA93_9PASE</name>
<keyword evidence="3" id="KW-1185">Reference proteome</keyword>
<gene>
    <name evidence="2" type="primary">Ccdc81_1</name>
    <name evidence="2" type="ORF">PRUHIM_R09799</name>
</gene>
<evidence type="ECO:0000313" key="2">
    <source>
        <dbReference type="EMBL" id="NWT75780.1"/>
    </source>
</evidence>
<proteinExistence type="predicted"/>
<dbReference type="InterPro" id="IPR040673">
    <property type="entry name" value="CCDC81_HU_dom_2"/>
</dbReference>
<accession>A0A7K5RA93</accession>
<protein>
    <submittedName>
        <fullName evidence="2">CCD81 protein</fullName>
    </submittedName>
</protein>
<dbReference type="OrthoDB" id="125906at2759"/>
<dbReference type="AlphaFoldDB" id="A0A7K5RA93"/>
<evidence type="ECO:0000313" key="3">
    <source>
        <dbReference type="Proteomes" id="UP000566454"/>
    </source>
</evidence>
<reference evidence="2 3" key="1">
    <citation type="submission" date="2019-09" db="EMBL/GenBank/DDBJ databases">
        <title>Bird 10,000 Genomes (B10K) Project - Family phase.</title>
        <authorList>
            <person name="Zhang G."/>
        </authorList>
    </citation>
    <scope>NUCLEOTIDE SEQUENCE [LARGE SCALE GENOMIC DNA]</scope>
    <source>
        <strain evidence="2">B10K-DU-013-18</strain>
        <tissue evidence="2">Muscle</tissue>
    </source>
</reference>
<dbReference type="EMBL" id="VYZK01000901">
    <property type="protein sequence ID" value="NWT75780.1"/>
    <property type="molecule type" value="Genomic_DNA"/>
</dbReference>